<name>A0ABV2R0W5_9HYPH</name>
<reference evidence="1 2" key="1">
    <citation type="submission" date="2024-06" db="EMBL/GenBank/DDBJ databases">
        <title>Sorghum-associated microbial communities from plants grown in Nebraska, USA.</title>
        <authorList>
            <person name="Schachtman D."/>
        </authorList>
    </citation>
    <scope>NUCLEOTIDE SEQUENCE [LARGE SCALE GENOMIC DNA]</scope>
    <source>
        <strain evidence="1 2">3207</strain>
    </source>
</reference>
<proteinExistence type="predicted"/>
<comment type="caution">
    <text evidence="1">The sequence shown here is derived from an EMBL/GenBank/DDBJ whole genome shotgun (WGS) entry which is preliminary data.</text>
</comment>
<dbReference type="EMBL" id="JBEPSM010000002">
    <property type="protein sequence ID" value="MET4634904.1"/>
    <property type="molecule type" value="Genomic_DNA"/>
</dbReference>
<evidence type="ECO:0000313" key="2">
    <source>
        <dbReference type="Proteomes" id="UP001549321"/>
    </source>
</evidence>
<evidence type="ECO:0000313" key="1">
    <source>
        <dbReference type="EMBL" id="MET4634904.1"/>
    </source>
</evidence>
<gene>
    <name evidence="1" type="ORF">ABIE08_002850</name>
</gene>
<protein>
    <submittedName>
        <fullName evidence="1">Uncharacterized protein</fullName>
    </submittedName>
</protein>
<dbReference type="RefSeq" id="WP_354552843.1">
    <property type="nucleotide sequence ID" value="NZ_JBEPSM010000002.1"/>
</dbReference>
<organism evidence="1 2">
    <name type="scientific">Kaistia defluvii</name>
    <dbReference type="NCBI Taxonomy" id="410841"/>
    <lineage>
        <taxon>Bacteria</taxon>
        <taxon>Pseudomonadati</taxon>
        <taxon>Pseudomonadota</taxon>
        <taxon>Alphaproteobacteria</taxon>
        <taxon>Hyphomicrobiales</taxon>
        <taxon>Kaistiaceae</taxon>
        <taxon>Kaistia</taxon>
    </lineage>
</organism>
<sequence>MTRPELIQALVTEQNRIACAGVPIDILSITGFMTAVEVEAHLAHYRAYRPNARAG</sequence>
<accession>A0ABV2R0W5</accession>
<dbReference type="Proteomes" id="UP001549321">
    <property type="component" value="Unassembled WGS sequence"/>
</dbReference>
<keyword evidence="2" id="KW-1185">Reference proteome</keyword>